<name>Q5JKU7_ORYSJ</name>
<proteinExistence type="predicted"/>
<sequence>MPPVTPWSPQLPRAAQGPGGAGRHSLYWDGARTFDCLSPHCSPSSSSSKQSYRASCGKVSCVSDRLPDD</sequence>
<evidence type="ECO:0000256" key="1">
    <source>
        <dbReference type="SAM" id="MobiDB-lite"/>
    </source>
</evidence>
<dbReference type="Proteomes" id="UP000817658">
    <property type="component" value="Chromosome 1"/>
</dbReference>
<accession>Q5JKU7</accession>
<evidence type="ECO:0000313" key="2">
    <source>
        <dbReference type="EMBL" id="BAD87894.1"/>
    </source>
</evidence>
<feature type="region of interest" description="Disordered" evidence="1">
    <location>
        <begin position="1"/>
        <end position="24"/>
    </location>
</feature>
<organism evidence="2">
    <name type="scientific">Oryza sativa subsp. japonica</name>
    <name type="common">Rice</name>
    <dbReference type="NCBI Taxonomy" id="39947"/>
    <lineage>
        <taxon>Eukaryota</taxon>
        <taxon>Viridiplantae</taxon>
        <taxon>Streptophyta</taxon>
        <taxon>Embryophyta</taxon>
        <taxon>Tracheophyta</taxon>
        <taxon>Spermatophyta</taxon>
        <taxon>Magnoliopsida</taxon>
        <taxon>Liliopsida</taxon>
        <taxon>Poales</taxon>
        <taxon>Poaceae</taxon>
        <taxon>BOP clade</taxon>
        <taxon>Oryzoideae</taxon>
        <taxon>Oryzeae</taxon>
        <taxon>Oryzinae</taxon>
        <taxon>Oryza</taxon>
        <taxon>Oryza sativa</taxon>
    </lineage>
</organism>
<reference evidence="2" key="1">
    <citation type="journal article" date="2002" name="Nature">
        <title>The genome sequence and structure of rice chromosome 1.</title>
        <authorList>
            <person name="Sasaki T."/>
            <person name="Matsumoto T."/>
            <person name="Yamamoto K."/>
            <person name="Sakata K."/>
            <person name="Baba T."/>
            <person name="Katayose Y."/>
            <person name="Wu J."/>
            <person name="Niimura Y."/>
            <person name="Cheng Z."/>
            <person name="Nagamura Y."/>
            <person name="Antonio B.A."/>
            <person name="Kanamori H."/>
            <person name="Hosokawa S."/>
            <person name="Masukawa M."/>
            <person name="Arikawa K."/>
            <person name="Chiden Y."/>
            <person name="Hayashi M."/>
            <person name="Okamoto M."/>
            <person name="Ando T."/>
            <person name="Aoki H."/>
            <person name="Arita K."/>
            <person name="Hamada M."/>
            <person name="Harada C."/>
            <person name="Hijishita S."/>
            <person name="Honda M."/>
            <person name="Ichikawa Y."/>
            <person name="Idonuma A."/>
            <person name="Iijima M."/>
            <person name="Ikeda M."/>
            <person name="Ikeno M."/>
            <person name="Itoh S."/>
            <person name="Itoh T."/>
            <person name="Itoh Y."/>
            <person name="Itoh Y."/>
            <person name="Iwabuchi A."/>
            <person name="Kamiya K."/>
            <person name="Karasawa W."/>
            <person name="Katagiri S."/>
            <person name="Kikuta A."/>
            <person name="Kobayashi N."/>
            <person name="Kono I."/>
            <person name="Machita K."/>
            <person name="Maehara T."/>
            <person name="Mizuno H."/>
            <person name="Mizubayashi T."/>
            <person name="Mukai Y."/>
            <person name="Nagasaki H."/>
            <person name="Nakashima M."/>
            <person name="Nakama Y."/>
            <person name="Nakamichi Y."/>
            <person name="Nakamura M."/>
            <person name="Namiki N."/>
            <person name="Negishi M."/>
            <person name="Ohta I."/>
            <person name="Ono N."/>
            <person name="Saji S."/>
            <person name="Sakai K."/>
            <person name="Shibata M."/>
            <person name="Shimokawa T."/>
            <person name="Shomura A."/>
            <person name="Song J."/>
            <person name="Takazaki Y."/>
            <person name="Terasawa K."/>
            <person name="Tsuji K."/>
            <person name="Waki K."/>
            <person name="Yamagata H."/>
            <person name="Yamane H."/>
            <person name="Yoshiki S."/>
            <person name="Yoshihara R."/>
            <person name="Yukawa K."/>
            <person name="Zhong H."/>
            <person name="Iwama H."/>
            <person name="Endo T."/>
            <person name="Ito H."/>
            <person name="Hahn J.H."/>
            <person name="Kim H.I."/>
            <person name="Eun M.Y."/>
            <person name="Yano M."/>
            <person name="Jiang J."/>
            <person name="Gojobori T."/>
        </authorList>
    </citation>
    <scope>NUCLEOTIDE SEQUENCE [LARGE SCALE GENOMIC DNA]</scope>
</reference>
<protein>
    <submittedName>
        <fullName evidence="2">Uncharacterized protein</fullName>
    </submittedName>
</protein>
<gene>
    <name evidence="2" type="primary">P0439E07.9</name>
</gene>
<dbReference type="AlphaFoldDB" id="Q5JKU7"/>
<dbReference type="EMBL" id="AP003768">
    <property type="protein sequence ID" value="BAD87894.1"/>
    <property type="molecule type" value="Genomic_DNA"/>
</dbReference>